<protein>
    <submittedName>
        <fullName evidence="2">Uncharacterized protein</fullName>
    </submittedName>
</protein>
<keyword evidence="1" id="KW-0812">Transmembrane</keyword>
<evidence type="ECO:0000256" key="1">
    <source>
        <dbReference type="SAM" id="Phobius"/>
    </source>
</evidence>
<proteinExistence type="predicted"/>
<organism evidence="2 3">
    <name type="scientific">Daphnia pulex</name>
    <name type="common">Water flea</name>
    <dbReference type="NCBI Taxonomy" id="6669"/>
    <lineage>
        <taxon>Eukaryota</taxon>
        <taxon>Metazoa</taxon>
        <taxon>Ecdysozoa</taxon>
        <taxon>Arthropoda</taxon>
        <taxon>Crustacea</taxon>
        <taxon>Branchiopoda</taxon>
        <taxon>Diplostraca</taxon>
        <taxon>Cladocera</taxon>
        <taxon>Anomopoda</taxon>
        <taxon>Daphniidae</taxon>
        <taxon>Daphnia</taxon>
    </lineage>
</organism>
<evidence type="ECO:0000313" key="3">
    <source>
        <dbReference type="Proteomes" id="UP000000305"/>
    </source>
</evidence>
<dbReference type="InParanoid" id="E9HKZ8"/>
<dbReference type="EMBL" id="GL732674">
    <property type="protein sequence ID" value="EFX67586.1"/>
    <property type="molecule type" value="Genomic_DNA"/>
</dbReference>
<gene>
    <name evidence="2" type="ORF">DAPPUDRAFT_330913</name>
</gene>
<sequence length="91" mass="10162">MRCANYLPYKKIDKLLTEETVVTEGRHYFMKTIMLFKPFSLPISFSWLVGILRGILTIGSNQNSKMGVAAINWGVSNLTPTLPTDAALLTI</sequence>
<name>E9HKZ8_DAPPU</name>
<feature type="transmembrane region" description="Helical" evidence="1">
    <location>
        <begin position="39"/>
        <end position="56"/>
    </location>
</feature>
<reference evidence="2 3" key="1">
    <citation type="journal article" date="2011" name="Science">
        <title>The ecoresponsive genome of Daphnia pulex.</title>
        <authorList>
            <person name="Colbourne J.K."/>
            <person name="Pfrender M.E."/>
            <person name="Gilbert D."/>
            <person name="Thomas W.K."/>
            <person name="Tucker A."/>
            <person name="Oakley T.H."/>
            <person name="Tokishita S."/>
            <person name="Aerts A."/>
            <person name="Arnold G.J."/>
            <person name="Basu M.K."/>
            <person name="Bauer D.J."/>
            <person name="Caceres C.E."/>
            <person name="Carmel L."/>
            <person name="Casola C."/>
            <person name="Choi J.H."/>
            <person name="Detter J.C."/>
            <person name="Dong Q."/>
            <person name="Dusheyko S."/>
            <person name="Eads B.D."/>
            <person name="Frohlich T."/>
            <person name="Geiler-Samerotte K.A."/>
            <person name="Gerlach D."/>
            <person name="Hatcher P."/>
            <person name="Jogdeo S."/>
            <person name="Krijgsveld J."/>
            <person name="Kriventseva E.V."/>
            <person name="Kultz D."/>
            <person name="Laforsch C."/>
            <person name="Lindquist E."/>
            <person name="Lopez J."/>
            <person name="Manak J.R."/>
            <person name="Muller J."/>
            <person name="Pangilinan J."/>
            <person name="Patwardhan R.P."/>
            <person name="Pitluck S."/>
            <person name="Pritham E.J."/>
            <person name="Rechtsteiner A."/>
            <person name="Rho M."/>
            <person name="Rogozin I.B."/>
            <person name="Sakarya O."/>
            <person name="Salamov A."/>
            <person name="Schaack S."/>
            <person name="Shapiro H."/>
            <person name="Shiga Y."/>
            <person name="Skalitzky C."/>
            <person name="Smith Z."/>
            <person name="Souvorov A."/>
            <person name="Sung W."/>
            <person name="Tang Z."/>
            <person name="Tsuchiya D."/>
            <person name="Tu H."/>
            <person name="Vos H."/>
            <person name="Wang M."/>
            <person name="Wolf Y.I."/>
            <person name="Yamagata H."/>
            <person name="Yamada T."/>
            <person name="Ye Y."/>
            <person name="Shaw J.R."/>
            <person name="Andrews J."/>
            <person name="Crease T.J."/>
            <person name="Tang H."/>
            <person name="Lucas S.M."/>
            <person name="Robertson H.M."/>
            <person name="Bork P."/>
            <person name="Koonin E.V."/>
            <person name="Zdobnov E.M."/>
            <person name="Grigoriev I.V."/>
            <person name="Lynch M."/>
            <person name="Boore J.L."/>
        </authorList>
    </citation>
    <scope>NUCLEOTIDE SEQUENCE [LARGE SCALE GENOMIC DNA]</scope>
</reference>
<dbReference type="OrthoDB" id="5806726at2759"/>
<keyword evidence="1" id="KW-1133">Transmembrane helix</keyword>
<dbReference type="Proteomes" id="UP000000305">
    <property type="component" value="Unassembled WGS sequence"/>
</dbReference>
<keyword evidence="1" id="KW-0472">Membrane</keyword>
<dbReference type="KEGG" id="dpx:DAPPUDRAFT_330913"/>
<dbReference type="HOGENOM" id="CLU_2429273_0_0_1"/>
<evidence type="ECO:0000313" key="2">
    <source>
        <dbReference type="EMBL" id="EFX67586.1"/>
    </source>
</evidence>
<dbReference type="AlphaFoldDB" id="E9HKZ8"/>
<accession>E9HKZ8</accession>
<keyword evidence="3" id="KW-1185">Reference proteome</keyword>